<keyword evidence="1" id="KW-0175">Coiled coil</keyword>
<feature type="coiled-coil region" evidence="1">
    <location>
        <begin position="33"/>
        <end position="108"/>
    </location>
</feature>
<dbReference type="Proteomes" id="UP000625976">
    <property type="component" value="Unassembled WGS sequence"/>
</dbReference>
<reference evidence="2" key="2">
    <citation type="submission" date="2020-09" db="EMBL/GenBank/DDBJ databases">
        <authorList>
            <person name="Sun Q."/>
            <person name="Zhou Y."/>
        </authorList>
    </citation>
    <scope>NUCLEOTIDE SEQUENCE</scope>
    <source>
        <strain evidence="2">CGMCC 1.12751</strain>
    </source>
</reference>
<dbReference type="PIRSF" id="PIRSF005850">
    <property type="entry name" value="UCP005850"/>
    <property type="match status" value="1"/>
</dbReference>
<gene>
    <name evidence="2" type="ORF">GCM10010976_24690</name>
</gene>
<organism evidence="2 3">
    <name type="scientific">Bizionia arctica</name>
    <dbReference type="NCBI Taxonomy" id="1495645"/>
    <lineage>
        <taxon>Bacteria</taxon>
        <taxon>Pseudomonadati</taxon>
        <taxon>Bacteroidota</taxon>
        <taxon>Flavobacteriia</taxon>
        <taxon>Flavobacteriales</taxon>
        <taxon>Flavobacteriaceae</taxon>
        <taxon>Bizionia</taxon>
    </lineage>
</organism>
<name>A0A917LRP0_9FLAO</name>
<evidence type="ECO:0000256" key="1">
    <source>
        <dbReference type="SAM" id="Coils"/>
    </source>
</evidence>
<dbReference type="AlphaFoldDB" id="A0A917LRP0"/>
<evidence type="ECO:0000313" key="3">
    <source>
        <dbReference type="Proteomes" id="UP000625976"/>
    </source>
</evidence>
<keyword evidence="3" id="KW-1185">Reference proteome</keyword>
<dbReference type="RefSeq" id="WP_188465330.1">
    <property type="nucleotide sequence ID" value="NZ_BMFQ01000003.1"/>
</dbReference>
<reference evidence="2" key="1">
    <citation type="journal article" date="2014" name="Int. J. Syst. Evol. Microbiol.">
        <title>Complete genome sequence of Corynebacterium casei LMG S-19264T (=DSM 44701T), isolated from a smear-ripened cheese.</title>
        <authorList>
            <consortium name="US DOE Joint Genome Institute (JGI-PGF)"/>
            <person name="Walter F."/>
            <person name="Albersmeier A."/>
            <person name="Kalinowski J."/>
            <person name="Ruckert C."/>
        </authorList>
    </citation>
    <scope>NUCLEOTIDE SEQUENCE</scope>
    <source>
        <strain evidence="2">CGMCC 1.12751</strain>
    </source>
</reference>
<evidence type="ECO:0000313" key="2">
    <source>
        <dbReference type="EMBL" id="GGG52652.1"/>
    </source>
</evidence>
<protein>
    <recommendedName>
        <fullName evidence="4">DUF2130 domain-containing protein</fullName>
    </recommendedName>
</protein>
<proteinExistence type="predicted"/>
<dbReference type="EMBL" id="BMFQ01000003">
    <property type="protein sequence ID" value="GGG52652.1"/>
    <property type="molecule type" value="Genomic_DNA"/>
</dbReference>
<dbReference type="InterPro" id="IPR019219">
    <property type="entry name" value="DUF2130"/>
</dbReference>
<comment type="caution">
    <text evidence="2">The sequence shown here is derived from an EMBL/GenBank/DDBJ whole genome shotgun (WGS) entry which is preliminary data.</text>
</comment>
<sequence>MNEIICPNCKKAFKVDEAGFADILKQVRDHQFEEELKNRLELAENDKINAVKLAEANLKNLLQGHLVKKDREISDLKAQNERSLAEQLAKKEAEISEMKSKIQNADIEQRLKVSEAIKSIEKERDTLASNLRVNETEKQLLEKSINEKFNDKLLVKDETIKMKDDEIARLKDFKQKLSTKMIGETLEQHCESEFNKLRATAFQNAYFEKDNDARGGNKGDFIYRETDEAGNEIISIMFEMKNENDETATKKKNEDFFAKLDKDRIEKKCEYAVLVSLLETDNELYNTGIVDVSYKFKKMYVVRPQFFIPIITLLRNAAMNSMQYKAELNLIRNQNVDITNFEEKIDAFRKGFAYNYDLASRKFKTAIDEIDKTISHLQKTKDALLSSENNLRLANNKADDLTIKKLTHGNPTMKAQFDSLSGSDE</sequence>
<evidence type="ECO:0008006" key="4">
    <source>
        <dbReference type="Google" id="ProtNLM"/>
    </source>
</evidence>
<accession>A0A917LRP0</accession>
<feature type="coiled-coil region" evidence="1">
    <location>
        <begin position="377"/>
        <end position="404"/>
    </location>
</feature>
<dbReference type="Pfam" id="PF09903">
    <property type="entry name" value="DUF2130"/>
    <property type="match status" value="1"/>
</dbReference>